<evidence type="ECO:0000256" key="2">
    <source>
        <dbReference type="ARBA" id="ARBA00022723"/>
    </source>
</evidence>
<comment type="caution">
    <text evidence="13">The sequence shown here is derived from an EMBL/GenBank/DDBJ whole genome shotgun (WGS) entry which is preliminary data.</text>
</comment>
<dbReference type="InterPro" id="IPR012677">
    <property type="entry name" value="Nucleotide-bd_a/b_plait_sf"/>
</dbReference>
<dbReference type="CDD" id="cd12438">
    <property type="entry name" value="RRM_CNOT4"/>
    <property type="match status" value="1"/>
</dbReference>
<dbReference type="GO" id="GO:0003723">
    <property type="term" value="F:RNA binding"/>
    <property type="evidence" value="ECO:0007669"/>
    <property type="project" value="UniProtKB-UniRule"/>
</dbReference>
<dbReference type="InterPro" id="IPR035979">
    <property type="entry name" value="RBD_domain_sf"/>
</dbReference>
<keyword evidence="3 8" id="KW-0863">Zinc-finger</keyword>
<evidence type="ECO:0000256" key="7">
    <source>
        <dbReference type="ARBA" id="ARBA00023242"/>
    </source>
</evidence>
<dbReference type="GO" id="GO:0005634">
    <property type="term" value="C:nucleus"/>
    <property type="evidence" value="ECO:0007669"/>
    <property type="project" value="UniProtKB-SubCell"/>
</dbReference>
<dbReference type="GO" id="GO:0008270">
    <property type="term" value="F:zinc ion binding"/>
    <property type="evidence" value="ECO:0007669"/>
    <property type="project" value="UniProtKB-KW"/>
</dbReference>
<gene>
    <name evidence="13" type="ORF">THRCLA_08596</name>
</gene>
<dbReference type="Pfam" id="PF14570">
    <property type="entry name" value="zf-RING_4"/>
    <property type="match status" value="1"/>
</dbReference>
<dbReference type="InterPro" id="IPR039515">
    <property type="entry name" value="NOT4_mRING-HC-C4C4"/>
</dbReference>
<feature type="non-terminal residue" evidence="13">
    <location>
        <position position="437"/>
    </location>
</feature>
<dbReference type="InterPro" id="IPR000504">
    <property type="entry name" value="RRM_dom"/>
</dbReference>
<evidence type="ECO:0000313" key="13">
    <source>
        <dbReference type="EMBL" id="OQR92854.1"/>
    </source>
</evidence>
<keyword evidence="4" id="KW-0862">Zinc</keyword>
<evidence type="ECO:0000256" key="9">
    <source>
        <dbReference type="PROSITE-ProRule" id="PRU00176"/>
    </source>
</evidence>
<feature type="compositionally biased region" description="Basic and acidic residues" evidence="10">
    <location>
        <begin position="313"/>
        <end position="322"/>
    </location>
</feature>
<name>A0A1V9Z4D3_9STRA</name>
<evidence type="ECO:0000256" key="1">
    <source>
        <dbReference type="ARBA" id="ARBA00004123"/>
    </source>
</evidence>
<evidence type="ECO:0000256" key="3">
    <source>
        <dbReference type="ARBA" id="ARBA00022771"/>
    </source>
</evidence>
<evidence type="ECO:0000313" key="14">
    <source>
        <dbReference type="Proteomes" id="UP000243217"/>
    </source>
</evidence>
<proteinExistence type="predicted"/>
<dbReference type="EMBL" id="JNBS01002295">
    <property type="protein sequence ID" value="OQR92854.1"/>
    <property type="molecule type" value="Genomic_DNA"/>
</dbReference>
<dbReference type="InterPro" id="IPR003954">
    <property type="entry name" value="RRM_euk-type"/>
</dbReference>
<comment type="subcellular location">
    <subcellularLocation>
        <location evidence="1">Nucleus</location>
    </subcellularLocation>
</comment>
<feature type="region of interest" description="Disordered" evidence="10">
    <location>
        <begin position="66"/>
        <end position="94"/>
    </location>
</feature>
<keyword evidence="2" id="KW-0479">Metal-binding</keyword>
<evidence type="ECO:0000256" key="6">
    <source>
        <dbReference type="ARBA" id="ARBA00023054"/>
    </source>
</evidence>
<dbReference type="SMART" id="SM00361">
    <property type="entry name" value="RRM_1"/>
    <property type="match status" value="1"/>
</dbReference>
<dbReference type="Proteomes" id="UP000243217">
    <property type="component" value="Unassembled WGS sequence"/>
</dbReference>
<dbReference type="SUPFAM" id="SSF57850">
    <property type="entry name" value="RING/U-box"/>
    <property type="match status" value="1"/>
</dbReference>
<dbReference type="Gene3D" id="3.30.40.10">
    <property type="entry name" value="Zinc/RING finger domain, C3HC4 (zinc finger)"/>
    <property type="match status" value="1"/>
</dbReference>
<dbReference type="OrthoDB" id="1923159at2759"/>
<evidence type="ECO:0000256" key="8">
    <source>
        <dbReference type="PROSITE-ProRule" id="PRU00175"/>
    </source>
</evidence>
<organism evidence="13 14">
    <name type="scientific">Thraustotheca clavata</name>
    <dbReference type="NCBI Taxonomy" id="74557"/>
    <lineage>
        <taxon>Eukaryota</taxon>
        <taxon>Sar</taxon>
        <taxon>Stramenopiles</taxon>
        <taxon>Oomycota</taxon>
        <taxon>Saprolegniomycetes</taxon>
        <taxon>Saprolegniales</taxon>
        <taxon>Achlyaceae</taxon>
        <taxon>Thraustotheca</taxon>
    </lineage>
</organism>
<dbReference type="Pfam" id="PF00076">
    <property type="entry name" value="RRM_1"/>
    <property type="match status" value="1"/>
</dbReference>
<keyword evidence="14" id="KW-1185">Reference proteome</keyword>
<evidence type="ECO:0008006" key="15">
    <source>
        <dbReference type="Google" id="ProtNLM"/>
    </source>
</evidence>
<dbReference type="STRING" id="74557.A0A1V9Z4D3"/>
<dbReference type="PANTHER" id="PTHR12603:SF0">
    <property type="entry name" value="CCR4-NOT TRANSCRIPTION COMPLEX SUBUNIT 4"/>
    <property type="match status" value="1"/>
</dbReference>
<evidence type="ECO:0000256" key="4">
    <source>
        <dbReference type="ARBA" id="ARBA00022833"/>
    </source>
</evidence>
<dbReference type="SMART" id="SM00360">
    <property type="entry name" value="RRM"/>
    <property type="match status" value="1"/>
</dbReference>
<accession>A0A1V9Z4D3</accession>
<reference evidence="13 14" key="1">
    <citation type="journal article" date="2014" name="Genome Biol. Evol.">
        <title>The secreted proteins of Achlya hypogyna and Thraustotheca clavata identify the ancestral oomycete secretome and reveal gene acquisitions by horizontal gene transfer.</title>
        <authorList>
            <person name="Misner I."/>
            <person name="Blouin N."/>
            <person name="Leonard G."/>
            <person name="Richards T.A."/>
            <person name="Lane C.E."/>
        </authorList>
    </citation>
    <scope>NUCLEOTIDE SEQUENCE [LARGE SCALE GENOMIC DNA]</scope>
    <source>
        <strain evidence="13 14">ATCC 34112</strain>
    </source>
</reference>
<feature type="domain" description="RING-type" evidence="11">
    <location>
        <begin position="9"/>
        <end position="52"/>
    </location>
</feature>
<feature type="compositionally biased region" description="Low complexity" evidence="10">
    <location>
        <begin position="323"/>
        <end position="345"/>
    </location>
</feature>
<dbReference type="FunFam" id="3.30.40.10:FF:000006">
    <property type="entry name" value="CCR4-NOT transcription complex subunit 4"/>
    <property type="match status" value="1"/>
</dbReference>
<dbReference type="GO" id="GO:0016567">
    <property type="term" value="P:protein ubiquitination"/>
    <property type="evidence" value="ECO:0007669"/>
    <property type="project" value="TreeGrafter"/>
</dbReference>
<dbReference type="InterPro" id="IPR034261">
    <property type="entry name" value="CNOT4_RRM"/>
</dbReference>
<evidence type="ECO:0000259" key="12">
    <source>
        <dbReference type="PROSITE" id="PS50102"/>
    </source>
</evidence>
<keyword evidence="7" id="KW-0539">Nucleus</keyword>
<evidence type="ECO:0000256" key="5">
    <source>
        <dbReference type="ARBA" id="ARBA00022884"/>
    </source>
</evidence>
<evidence type="ECO:0000256" key="10">
    <source>
        <dbReference type="SAM" id="MobiDB-lite"/>
    </source>
</evidence>
<dbReference type="InterPro" id="IPR001841">
    <property type="entry name" value="Znf_RING"/>
</dbReference>
<feature type="domain" description="RRM" evidence="12">
    <location>
        <begin position="110"/>
        <end position="194"/>
    </location>
</feature>
<dbReference type="GO" id="GO:0030014">
    <property type="term" value="C:CCR4-NOT complex"/>
    <property type="evidence" value="ECO:0007669"/>
    <property type="project" value="InterPro"/>
</dbReference>
<dbReference type="InterPro" id="IPR039780">
    <property type="entry name" value="Mot2"/>
</dbReference>
<dbReference type="CDD" id="cd16618">
    <property type="entry name" value="mRING-HC-C4C4_CNOT4"/>
    <property type="match status" value="1"/>
</dbReference>
<protein>
    <recommendedName>
        <fullName evidence="15">CCR4-NOT transcription complex subunit 4</fullName>
    </recommendedName>
</protein>
<feature type="region of interest" description="Disordered" evidence="10">
    <location>
        <begin position="268"/>
        <end position="437"/>
    </location>
</feature>
<keyword evidence="5 9" id="KW-0694">RNA-binding</keyword>
<feature type="compositionally biased region" description="Basic and acidic residues" evidence="10">
    <location>
        <begin position="66"/>
        <end position="81"/>
    </location>
</feature>
<dbReference type="PROSITE" id="PS50102">
    <property type="entry name" value="RRM"/>
    <property type="match status" value="1"/>
</dbReference>
<dbReference type="AlphaFoldDB" id="A0A1V9Z4D3"/>
<sequence length="437" mass="48492">MAEEEADCCPLCMEELDLTDKTFNACTCGYQVCLWCWHQIKNEYNGLCPACRAPYSEVAKQKGAIDREEVIRRTKQREQKKRDQKKSSTAPKVQPVNRRNLANVRVMQRNLVYVIGLPYHYADDELLRSQECFGQYGRIVKAVVNKSHMNSERNGSTASAYITFQNKTDAQNCIDLIDGYILDGSLLRASFGTTKYCNFFLRNLVCNNPECLYLHELGETDDSFTKEEMATDFVAGKGCFRDLTGYDDRRGSAFPPLSQLNIGVEAAKAPASSDAQRKAQSAAAVYKLKSQAPENRPKSPLRAPAPAPTTMSPKDEQPKNPSEKASPTSSAASPVASPPKEASVPQGKPSLYVDTSQSPTKQDTNSTPLWSQPFPLMQPSPTEQERPINHVFSPFGMGFDGGIHRNTQQAPEYENRKMPPEPPSNGHVSAWSFEAAS</sequence>
<dbReference type="PANTHER" id="PTHR12603">
    <property type="entry name" value="CCR4-NOT TRANSCRIPTION COMPLEX RELATED"/>
    <property type="match status" value="1"/>
</dbReference>
<dbReference type="InterPro" id="IPR013083">
    <property type="entry name" value="Znf_RING/FYVE/PHD"/>
</dbReference>
<feature type="compositionally biased region" description="Polar residues" evidence="10">
    <location>
        <begin position="353"/>
        <end position="370"/>
    </location>
</feature>
<dbReference type="Gene3D" id="3.30.70.330">
    <property type="match status" value="1"/>
</dbReference>
<dbReference type="PROSITE" id="PS50089">
    <property type="entry name" value="ZF_RING_2"/>
    <property type="match status" value="1"/>
</dbReference>
<evidence type="ECO:0000259" key="11">
    <source>
        <dbReference type="PROSITE" id="PS50089"/>
    </source>
</evidence>
<keyword evidence="6" id="KW-0175">Coiled coil</keyword>
<dbReference type="GO" id="GO:0004842">
    <property type="term" value="F:ubiquitin-protein transferase activity"/>
    <property type="evidence" value="ECO:0007669"/>
    <property type="project" value="InterPro"/>
</dbReference>
<dbReference type="SUPFAM" id="SSF54928">
    <property type="entry name" value="RNA-binding domain, RBD"/>
    <property type="match status" value="1"/>
</dbReference>